<dbReference type="GO" id="GO:0016787">
    <property type="term" value="F:hydrolase activity"/>
    <property type="evidence" value="ECO:0007669"/>
    <property type="project" value="UniProtKB-KW"/>
</dbReference>
<dbReference type="SUPFAM" id="SSF53474">
    <property type="entry name" value="alpha/beta-Hydrolases"/>
    <property type="match status" value="1"/>
</dbReference>
<evidence type="ECO:0000313" key="3">
    <source>
        <dbReference type="EMBL" id="KAK0553308.1"/>
    </source>
</evidence>
<evidence type="ECO:0000256" key="1">
    <source>
        <dbReference type="ARBA" id="ARBA00022801"/>
    </source>
</evidence>
<accession>A0AAN6GTU1</accession>
<comment type="caution">
    <text evidence="3">The sequence shown here is derived from an EMBL/GenBank/DDBJ whole genome shotgun (WGS) entry which is preliminary data.</text>
</comment>
<name>A0AAN6GTU1_9BASI</name>
<dbReference type="InterPro" id="IPR029058">
    <property type="entry name" value="AB_hydrolase_fold"/>
</dbReference>
<proteinExistence type="predicted"/>
<keyword evidence="4" id="KW-1185">Reference proteome</keyword>
<feature type="domain" description="Alpha/beta hydrolase fold-3" evidence="2">
    <location>
        <begin position="91"/>
        <end position="283"/>
    </location>
</feature>
<dbReference type="PANTHER" id="PTHR48081">
    <property type="entry name" value="AB HYDROLASE SUPERFAMILY PROTEIN C4A8.06C"/>
    <property type="match status" value="1"/>
</dbReference>
<dbReference type="EMBL" id="JAPDMZ010000052">
    <property type="protein sequence ID" value="KAK0553308.1"/>
    <property type="molecule type" value="Genomic_DNA"/>
</dbReference>
<protein>
    <recommendedName>
        <fullName evidence="2">Alpha/beta hydrolase fold-3 domain-containing protein</fullName>
    </recommendedName>
</protein>
<dbReference type="Pfam" id="PF07859">
    <property type="entry name" value="Abhydrolase_3"/>
    <property type="match status" value="1"/>
</dbReference>
<reference evidence="3" key="1">
    <citation type="journal article" date="2023" name="PhytoFront">
        <title>Draft Genome Resources of Seven Strains of Tilletia horrida, Causal Agent of Kernel Smut of Rice.</title>
        <authorList>
            <person name="Khanal S."/>
            <person name="Antony Babu S."/>
            <person name="Zhou X.G."/>
        </authorList>
    </citation>
    <scope>NUCLEOTIDE SEQUENCE</scope>
    <source>
        <strain evidence="3">TX6</strain>
    </source>
</reference>
<dbReference type="InterPro" id="IPR013094">
    <property type="entry name" value="AB_hydrolase_3"/>
</dbReference>
<keyword evidence="1" id="KW-0378">Hydrolase</keyword>
<evidence type="ECO:0000259" key="2">
    <source>
        <dbReference type="Pfam" id="PF07859"/>
    </source>
</evidence>
<gene>
    <name evidence="3" type="ORF">OC846_002551</name>
</gene>
<dbReference type="Gene3D" id="3.40.50.1820">
    <property type="entry name" value="alpha/beta hydrolase"/>
    <property type="match status" value="1"/>
</dbReference>
<dbReference type="AlphaFoldDB" id="A0AAN6GTU1"/>
<organism evidence="3 4">
    <name type="scientific">Tilletia horrida</name>
    <dbReference type="NCBI Taxonomy" id="155126"/>
    <lineage>
        <taxon>Eukaryota</taxon>
        <taxon>Fungi</taxon>
        <taxon>Dikarya</taxon>
        <taxon>Basidiomycota</taxon>
        <taxon>Ustilaginomycotina</taxon>
        <taxon>Exobasidiomycetes</taxon>
        <taxon>Tilletiales</taxon>
        <taxon>Tilletiaceae</taxon>
        <taxon>Tilletia</taxon>
    </lineage>
</organism>
<evidence type="ECO:0000313" key="4">
    <source>
        <dbReference type="Proteomes" id="UP001176517"/>
    </source>
</evidence>
<sequence length="334" mass="37495">MFSLRRDARHAIEAPLTTPIEPLHRFSWSFYPLIWLQVNLIRLMAHAPAMREPIPDDIDVEHTSIPSRDKRRRINVHVYRARGVKPSGKIVLNWHGSGFILHRHGDDRRYCSYIAGQLRDEGVTVYDLDYRKAPEHPFPACIEDAEDAILHFARLSTTTHLAIGGFSAGAMCAVAAASGTKPLLQNSRVQVSSITAFYPATDGRPTAKRTMPKRKPRSGVNISPWIGRIFTTAYIVNLESVYDKRVSLILHKAEELPPHLLIIAGNADSLHDDSVNFIDNLNTQCPPHPDAKMLSIPEESHAWDKRPMCEESLQSRDYAYKAALESIKAGLGIL</sequence>
<dbReference type="Proteomes" id="UP001176517">
    <property type="component" value="Unassembled WGS sequence"/>
</dbReference>
<dbReference type="InterPro" id="IPR050300">
    <property type="entry name" value="GDXG_lipolytic_enzyme"/>
</dbReference>